<name>A0A6A4TS75_SCOMX</name>
<reference evidence="1 2" key="1">
    <citation type="submission" date="2019-06" db="EMBL/GenBank/DDBJ databases">
        <title>Draft genomes of female and male turbot (Scophthalmus maximus).</title>
        <authorList>
            <person name="Xu H."/>
            <person name="Xu X.-W."/>
            <person name="Shao C."/>
            <person name="Chen S."/>
        </authorList>
    </citation>
    <scope>NUCLEOTIDE SEQUENCE [LARGE SCALE GENOMIC DNA]</scope>
    <source>
        <strain evidence="1">Ysfricsl-2016a</strain>
        <tissue evidence="1">Blood</tissue>
    </source>
</reference>
<comment type="caution">
    <text evidence="1">The sequence shown here is derived from an EMBL/GenBank/DDBJ whole genome shotgun (WGS) entry which is preliminary data.</text>
</comment>
<evidence type="ECO:0000313" key="2">
    <source>
        <dbReference type="Proteomes" id="UP000438429"/>
    </source>
</evidence>
<evidence type="ECO:0000313" key="1">
    <source>
        <dbReference type="EMBL" id="KAF0046430.1"/>
    </source>
</evidence>
<dbReference type="Proteomes" id="UP000438429">
    <property type="component" value="Unassembled WGS sequence"/>
</dbReference>
<dbReference type="EMBL" id="VEVO01000001">
    <property type="protein sequence ID" value="KAF0046430.1"/>
    <property type="molecule type" value="Genomic_DNA"/>
</dbReference>
<accession>A0A6A4TS75</accession>
<organism evidence="1 2">
    <name type="scientific">Scophthalmus maximus</name>
    <name type="common">Turbot</name>
    <name type="synonym">Psetta maxima</name>
    <dbReference type="NCBI Taxonomy" id="52904"/>
    <lineage>
        <taxon>Eukaryota</taxon>
        <taxon>Metazoa</taxon>
        <taxon>Chordata</taxon>
        <taxon>Craniata</taxon>
        <taxon>Vertebrata</taxon>
        <taxon>Euteleostomi</taxon>
        <taxon>Actinopterygii</taxon>
        <taxon>Neopterygii</taxon>
        <taxon>Teleostei</taxon>
        <taxon>Neoteleostei</taxon>
        <taxon>Acanthomorphata</taxon>
        <taxon>Carangaria</taxon>
        <taxon>Pleuronectiformes</taxon>
        <taxon>Pleuronectoidei</taxon>
        <taxon>Scophthalmidae</taxon>
        <taxon>Scophthalmus</taxon>
    </lineage>
</organism>
<gene>
    <name evidence="1" type="ORF">F2P81_000063</name>
</gene>
<dbReference type="AlphaFoldDB" id="A0A6A4TS75"/>
<sequence>MDPDAAAGDVERILADTVSQQQGWIRVYDWTRQLPGSCSNQITSVSGERITSDLCRFSIWNTRNVLLL</sequence>
<proteinExistence type="predicted"/>
<protein>
    <submittedName>
        <fullName evidence="1">Uncharacterized protein</fullName>
    </submittedName>
</protein>